<evidence type="ECO:0000256" key="2">
    <source>
        <dbReference type="SAM" id="Coils"/>
    </source>
</evidence>
<gene>
    <name evidence="3" type="ORF">ENL71_04280</name>
</gene>
<accession>A0A7C5Z640</accession>
<dbReference type="EMBL" id="DRUZ01000053">
    <property type="protein sequence ID" value="HHS01734.1"/>
    <property type="molecule type" value="Genomic_DNA"/>
</dbReference>
<dbReference type="Pfam" id="PF05949">
    <property type="entry name" value="DUF881"/>
    <property type="match status" value="1"/>
</dbReference>
<dbReference type="Gene3D" id="3.30.70.1880">
    <property type="entry name" value="Protein of unknown function DUF881"/>
    <property type="match status" value="1"/>
</dbReference>
<proteinExistence type="inferred from homology"/>
<protein>
    <submittedName>
        <fullName evidence="3">DUF881 domain-containing protein</fullName>
    </submittedName>
</protein>
<feature type="coiled-coil region" evidence="2">
    <location>
        <begin position="25"/>
        <end position="81"/>
    </location>
</feature>
<dbReference type="InterPro" id="IPR010273">
    <property type="entry name" value="DUF881"/>
</dbReference>
<dbReference type="PANTHER" id="PTHR37313">
    <property type="entry name" value="UPF0749 PROTEIN RV1825"/>
    <property type="match status" value="1"/>
</dbReference>
<reference evidence="3" key="1">
    <citation type="journal article" date="2020" name="mSystems">
        <title>Genome- and Community-Level Interaction Insights into Carbon Utilization and Element Cycling Functions of Hydrothermarchaeota in Hydrothermal Sediment.</title>
        <authorList>
            <person name="Zhou Z."/>
            <person name="Liu Y."/>
            <person name="Xu W."/>
            <person name="Pan J."/>
            <person name="Luo Z.H."/>
            <person name="Li M."/>
        </authorList>
    </citation>
    <scope>NUCLEOTIDE SEQUENCE [LARGE SCALE GENOMIC DNA]</scope>
    <source>
        <strain evidence="3">SpSt-102</strain>
    </source>
</reference>
<comment type="caution">
    <text evidence="3">The sequence shown here is derived from an EMBL/GenBank/DDBJ whole genome shotgun (WGS) entry which is preliminary data.</text>
</comment>
<dbReference type="PANTHER" id="PTHR37313:SF2">
    <property type="entry name" value="UPF0749 PROTEIN YLXX"/>
    <property type="match status" value="1"/>
</dbReference>
<name>A0A7C5Z640_9FIRM</name>
<evidence type="ECO:0000256" key="1">
    <source>
        <dbReference type="ARBA" id="ARBA00009108"/>
    </source>
</evidence>
<dbReference type="AlphaFoldDB" id="A0A7C5Z640"/>
<sequence length="247" mass="27328">MRVKIKKPTGGQISIALLLLVLGILMSMQIKSVRQSNELKNLEKARAIELAEQINQLRKENVSLRQQVYDLEIKLKEYQDSAASISKTTELLKEELDKVKILAGLTDVEGPGIIVTLDDSKIPSQSNVDPNSFLLHDSDILQVINELRAAGAEAIAINDQRVVSTTEVRCAGPTISINNTRYSAPYIIKAIGDPKILKNSLEMRGGIIDLLKEFSIEVKIEEASKIVIPRYTGVLKFNYAKIKSEGS</sequence>
<organism evidence="3">
    <name type="scientific">Caldicellulosiruptor owensensis</name>
    <dbReference type="NCBI Taxonomy" id="55205"/>
    <lineage>
        <taxon>Bacteria</taxon>
        <taxon>Bacillati</taxon>
        <taxon>Bacillota</taxon>
        <taxon>Bacillota incertae sedis</taxon>
        <taxon>Caldicellulosiruptorales</taxon>
        <taxon>Caldicellulosiruptoraceae</taxon>
        <taxon>Caldicellulosiruptor</taxon>
    </lineage>
</organism>
<evidence type="ECO:0000313" key="3">
    <source>
        <dbReference type="EMBL" id="HHS01734.1"/>
    </source>
</evidence>
<comment type="similarity">
    <text evidence="1">Belongs to the UPF0749 family.</text>
</comment>
<keyword evidence="2" id="KW-0175">Coiled coil</keyword>